<evidence type="ECO:0000259" key="2">
    <source>
        <dbReference type="Pfam" id="PF12804"/>
    </source>
</evidence>
<dbReference type="Gene3D" id="3.90.550.10">
    <property type="entry name" value="Spore Coat Polysaccharide Biosynthesis Protein SpsA, Chain A"/>
    <property type="match status" value="1"/>
</dbReference>
<dbReference type="RefSeq" id="WP_084723952.1">
    <property type="nucleotide sequence ID" value="NZ_CP059733.1"/>
</dbReference>
<dbReference type="EMBL" id="CP059733">
    <property type="protein sequence ID" value="WDE04125.1"/>
    <property type="molecule type" value="Genomic_DNA"/>
</dbReference>
<evidence type="ECO:0000256" key="1">
    <source>
        <dbReference type="ARBA" id="ARBA00022842"/>
    </source>
</evidence>
<dbReference type="SUPFAM" id="SSF53448">
    <property type="entry name" value="Nucleotide-diphospho-sugar transferases"/>
    <property type="match status" value="1"/>
</dbReference>
<proteinExistence type="predicted"/>
<reference evidence="3 4" key="2">
    <citation type="journal article" date="2022" name="Mar. Drugs">
        <title>Bioassay-Guided Fractionation Leads to the Detection of Cholic Acid Generated by the Rare Thalassomonas sp.</title>
        <authorList>
            <person name="Pheiffer F."/>
            <person name="Schneider Y.K."/>
            <person name="Hansen E.H."/>
            <person name="Andersen J.H."/>
            <person name="Isaksson J."/>
            <person name="Busche T."/>
            <person name="R C."/>
            <person name="Kalinowski J."/>
            <person name="Zyl L.V."/>
            <person name="Trindade M."/>
        </authorList>
    </citation>
    <scope>NUCLEOTIDE SEQUENCE [LARGE SCALE GENOMIC DNA]</scope>
    <source>
        <strain evidence="3 4">XOM25</strain>
    </source>
</reference>
<dbReference type="InterPro" id="IPR025877">
    <property type="entry name" value="MobA-like_NTP_Trfase"/>
</dbReference>
<protein>
    <submittedName>
        <fullName evidence="3">Nucleotidyltransferase family protein</fullName>
    </submittedName>
</protein>
<dbReference type="AlphaFoldDB" id="A0AAF0C8E8"/>
<evidence type="ECO:0000313" key="3">
    <source>
        <dbReference type="EMBL" id="WDE04125.1"/>
    </source>
</evidence>
<gene>
    <name evidence="3" type="ORF">SG34_022620</name>
</gene>
<evidence type="ECO:0000313" key="4">
    <source>
        <dbReference type="Proteomes" id="UP000032352"/>
    </source>
</evidence>
<dbReference type="KEGG" id="tvd:SG34_022620"/>
<feature type="domain" description="MobA-like NTP transferase" evidence="2">
    <location>
        <begin position="24"/>
        <end position="191"/>
    </location>
</feature>
<dbReference type="PANTHER" id="PTHR43777:SF1">
    <property type="entry name" value="MOLYBDENUM COFACTOR CYTIDYLYLTRANSFERASE"/>
    <property type="match status" value="1"/>
</dbReference>
<keyword evidence="1" id="KW-0460">Magnesium</keyword>
<reference evidence="3 4" key="1">
    <citation type="journal article" date="2015" name="Genome Announc.">
        <title>Draft Genome Sequences of Marine Isolates of Thalassomonas viridans and Thalassomonas actiniarum.</title>
        <authorList>
            <person name="Olonade I."/>
            <person name="van Zyl L.J."/>
            <person name="Trindade M."/>
        </authorList>
    </citation>
    <scope>NUCLEOTIDE SEQUENCE [LARGE SCALE GENOMIC DNA]</scope>
    <source>
        <strain evidence="3 4">XOM25</strain>
    </source>
</reference>
<accession>A0AAF0C8E8</accession>
<dbReference type="Proteomes" id="UP000032352">
    <property type="component" value="Chromosome"/>
</dbReference>
<organism evidence="3 4">
    <name type="scientific">Thalassomonas viridans</name>
    <dbReference type="NCBI Taxonomy" id="137584"/>
    <lineage>
        <taxon>Bacteria</taxon>
        <taxon>Pseudomonadati</taxon>
        <taxon>Pseudomonadota</taxon>
        <taxon>Gammaproteobacteria</taxon>
        <taxon>Alteromonadales</taxon>
        <taxon>Colwelliaceae</taxon>
        <taxon>Thalassomonas</taxon>
    </lineage>
</organism>
<keyword evidence="4" id="KW-1185">Reference proteome</keyword>
<name>A0AAF0C8E8_9GAMM</name>
<dbReference type="PANTHER" id="PTHR43777">
    <property type="entry name" value="MOLYBDENUM COFACTOR CYTIDYLYLTRANSFERASE"/>
    <property type="match status" value="1"/>
</dbReference>
<dbReference type="GO" id="GO:0016779">
    <property type="term" value="F:nucleotidyltransferase activity"/>
    <property type="evidence" value="ECO:0007669"/>
    <property type="project" value="UniProtKB-ARBA"/>
</dbReference>
<dbReference type="Pfam" id="PF12804">
    <property type="entry name" value="NTP_transf_3"/>
    <property type="match status" value="1"/>
</dbReference>
<sequence length="224" mass="24319">MAVNITGHGRMQQQQENNNGKLAVIVLAAGGSTRLGQPKQLVEFAGKSLIARQCLQALQLTGQVFCVLGCQAELMAKQLTGLPVTRVINENWQKGMSSSIAAAMAALPDDIDAVMIVLVDQWQLGQSELQLLKQSWQAQPQAIVLAGENVKTAGGSKIKKGPPVIFPRRYFPELMALIGEKGAKPLLEKYHDRLKVLELPQAFIDLDTPQQLQQLLASGETLSD</sequence>
<dbReference type="InterPro" id="IPR029044">
    <property type="entry name" value="Nucleotide-diphossugar_trans"/>
</dbReference>
<dbReference type="CDD" id="cd04182">
    <property type="entry name" value="GT_2_like_f"/>
    <property type="match status" value="1"/>
</dbReference>